<dbReference type="PANTHER" id="PTHR11907">
    <property type="entry name" value="AMIDOPHOSPHORIBOSYLTRANSFERASE"/>
    <property type="match status" value="1"/>
</dbReference>
<dbReference type="InterPro" id="IPR029055">
    <property type="entry name" value="Ntn_hydrolases_N"/>
</dbReference>
<dbReference type="Proteomes" id="UP000027093">
    <property type="component" value="Chromosome"/>
</dbReference>
<evidence type="ECO:0000256" key="4">
    <source>
        <dbReference type="ARBA" id="ARBA00022679"/>
    </source>
</evidence>
<accession>A0A060HMN4</accession>
<dbReference type="PROSITE" id="PS51278">
    <property type="entry name" value="GATASE_TYPE_2"/>
    <property type="match status" value="1"/>
</dbReference>
<protein>
    <recommendedName>
        <fullName evidence="7">Amidophosphoribosyltransferase</fullName>
        <shortName evidence="7">ATase</shortName>
        <ecNumber evidence="7">2.4.2.14</ecNumber>
    </recommendedName>
    <alternativeName>
        <fullName evidence="7">Glutamine phosphoribosylpyrophosphate amidotransferase</fullName>
        <shortName evidence="7">GPATase</shortName>
    </alternativeName>
</protein>
<comment type="cofactor">
    <cofactor evidence="7 10">
        <name>Mg(2+)</name>
        <dbReference type="ChEBI" id="CHEBI:18420"/>
    </cofactor>
    <text evidence="7 10">Binds 1 Mg(2+) ion per subunit.</text>
</comment>
<comment type="pathway">
    <text evidence="1 7 8">Purine metabolism; IMP biosynthesis via de novo pathway; N(1)-(5-phospho-D-ribosyl)glycinamide from 5-phospho-alpha-D-ribose 1-diphosphate: step 1/2.</text>
</comment>
<evidence type="ECO:0000256" key="8">
    <source>
        <dbReference type="PIRNR" id="PIRNR000485"/>
    </source>
</evidence>
<organism evidence="13 14">
    <name type="scientific">Nitrososphaera viennensis EN76</name>
    <dbReference type="NCBI Taxonomy" id="926571"/>
    <lineage>
        <taxon>Archaea</taxon>
        <taxon>Nitrososphaerota</taxon>
        <taxon>Nitrososphaeria</taxon>
        <taxon>Nitrososphaerales</taxon>
        <taxon>Nitrososphaeraceae</taxon>
        <taxon>Nitrososphaera</taxon>
    </lineage>
</organism>
<dbReference type="GO" id="GO:0051539">
    <property type="term" value="F:4 iron, 4 sulfur cluster binding"/>
    <property type="evidence" value="ECO:0007669"/>
    <property type="project" value="UniProtKB-KW"/>
</dbReference>
<keyword evidence="7 10" id="KW-0460">Magnesium</keyword>
<dbReference type="InterPro" id="IPR005854">
    <property type="entry name" value="PurF"/>
</dbReference>
<dbReference type="HOGENOM" id="CLU_022389_3_3_2"/>
<dbReference type="Gene3D" id="3.60.20.10">
    <property type="entry name" value="Glutamine Phosphoribosylpyrophosphate, subunit 1, domain 1"/>
    <property type="match status" value="1"/>
</dbReference>
<evidence type="ECO:0000256" key="10">
    <source>
        <dbReference type="PIRSR" id="PIRSR000485-2"/>
    </source>
</evidence>
<dbReference type="STRING" id="926571.NVIE_006310"/>
<feature type="binding site" evidence="7 11">
    <location>
        <position position="481"/>
    </location>
    <ligand>
        <name>[4Fe-4S] cluster</name>
        <dbReference type="ChEBI" id="CHEBI:49883"/>
    </ligand>
</feature>
<keyword evidence="4 7" id="KW-0808">Transferase</keyword>
<dbReference type="GO" id="GO:0009113">
    <property type="term" value="P:purine nucleobase biosynthetic process"/>
    <property type="evidence" value="ECO:0007669"/>
    <property type="project" value="UniProtKB-UniRule"/>
</dbReference>
<dbReference type="SUPFAM" id="SSF53271">
    <property type="entry name" value="PRTase-like"/>
    <property type="match status" value="1"/>
</dbReference>
<dbReference type="EMBL" id="CP007536">
    <property type="protein sequence ID" value="AIC14836.1"/>
    <property type="molecule type" value="Genomic_DNA"/>
</dbReference>
<dbReference type="SUPFAM" id="SSF56235">
    <property type="entry name" value="N-terminal nucleophile aminohydrolases (Ntn hydrolases)"/>
    <property type="match status" value="1"/>
</dbReference>
<evidence type="ECO:0000259" key="12">
    <source>
        <dbReference type="PROSITE" id="PS51278"/>
    </source>
</evidence>
<dbReference type="PIRSF" id="PIRSF000485">
    <property type="entry name" value="Amd_phspho_trans"/>
    <property type="match status" value="1"/>
</dbReference>
<feature type="binding site" evidence="7 10">
    <location>
        <position position="316"/>
    </location>
    <ligand>
        <name>Mg(2+)</name>
        <dbReference type="ChEBI" id="CHEBI:18420"/>
    </ligand>
</feature>
<evidence type="ECO:0000256" key="6">
    <source>
        <dbReference type="ARBA" id="ARBA00022962"/>
    </source>
</evidence>
<dbReference type="GO" id="GO:0000287">
    <property type="term" value="F:magnesium ion binding"/>
    <property type="evidence" value="ECO:0007669"/>
    <property type="project" value="UniProtKB-UniRule"/>
</dbReference>
<name>A0A060HMN4_9ARCH</name>
<sequence>MAFIYCRSWAWLLLLGLLVLGGQRTTLVHENCGVVGIFSLAGHNVIPFAIDMLRALQHRGQEAWGIAVPNKPPFKRLGLVSQAAPDFQAIVRKYKSSAAIGHVRYSTFGKSNLENAQPLKVKDLCIAHNGTIANVEQLSGMVGGCTFTPQTMSDTLVAAQRLVMHIAEKDDMASAMSILKSEMVGSFCFTFLTDEGSVYAARDTRGFRPLVLGFHKETGTYMVASESCALAAVGAQLVRDVEPGELVKMGKAGVESQQFATETPHAHCAFEYTYFAHPSSIMEGINVYAARKKIGQFLAKKFPIQDADVVVPVPDSARPAALGYALESGLPFEEGLLKDRYSKKGSMRSFIEPYQNDRVEINKGIIPIREVIEGKHVVVVDDSIVRGTSSASIISTLRAAGARRISLVVTYPPIRYPCYAGIDFPSQEELIAYQHGAEEQANEKVAGKVARVIGADYVAYNDTANLASAIGMPEEELCFTCSTGNYAPLGIKPVFKTRAQIKGE</sequence>
<dbReference type="InterPro" id="IPR000836">
    <property type="entry name" value="PRTase_dom"/>
</dbReference>
<feature type="binding site" evidence="7 11">
    <location>
        <position position="268"/>
    </location>
    <ligand>
        <name>[4Fe-4S] cluster</name>
        <dbReference type="ChEBI" id="CHEBI:49883"/>
    </ligand>
</feature>
<proteinExistence type="inferred from homology"/>
<keyword evidence="7 10" id="KW-0479">Metal-binding</keyword>
<feature type="active site" description="Nucleophile" evidence="7 9">
    <location>
        <position position="32"/>
    </location>
</feature>
<evidence type="ECO:0000256" key="3">
    <source>
        <dbReference type="ARBA" id="ARBA00022676"/>
    </source>
</evidence>
<comment type="function">
    <text evidence="7">Catalyzes the formation of phosphoribosylamine from phosphoribosylpyrophosphate (PRPP) and glutamine.</text>
</comment>
<keyword evidence="6 7" id="KW-0315">Glutamine amidotransferase</keyword>
<evidence type="ECO:0000313" key="13">
    <source>
        <dbReference type="EMBL" id="AIC14836.1"/>
    </source>
</evidence>
<dbReference type="InterPro" id="IPR017932">
    <property type="entry name" value="GATase_2_dom"/>
</dbReference>
<dbReference type="InterPro" id="IPR029057">
    <property type="entry name" value="PRTase-like"/>
</dbReference>
<keyword evidence="3 7" id="KW-0328">Glycosyltransferase</keyword>
<dbReference type="GO" id="GO:0004044">
    <property type="term" value="F:amidophosphoribosyltransferase activity"/>
    <property type="evidence" value="ECO:0007669"/>
    <property type="project" value="UniProtKB-UniRule"/>
</dbReference>
<evidence type="ECO:0000256" key="1">
    <source>
        <dbReference type="ARBA" id="ARBA00005209"/>
    </source>
</evidence>
<dbReference type="GO" id="GO:0006189">
    <property type="term" value="P:'de novo' IMP biosynthetic process"/>
    <property type="evidence" value="ECO:0007669"/>
    <property type="project" value="UniProtKB-UniRule"/>
</dbReference>
<dbReference type="NCBIfam" id="TIGR01134">
    <property type="entry name" value="purF"/>
    <property type="match status" value="1"/>
</dbReference>
<feature type="binding site" evidence="7 11">
    <location>
        <position position="418"/>
    </location>
    <ligand>
        <name>[4Fe-4S] cluster</name>
        <dbReference type="ChEBI" id="CHEBI:49883"/>
    </ligand>
</feature>
<dbReference type="EC" id="2.4.2.14" evidence="7"/>
<keyword evidence="7" id="KW-0004">4Fe-4S</keyword>
<dbReference type="CDD" id="cd06223">
    <property type="entry name" value="PRTases_typeI"/>
    <property type="match status" value="1"/>
</dbReference>
<comment type="similarity">
    <text evidence="2 7 8">In the C-terminal section; belongs to the purine/pyrimidine phosphoribosyltransferase family.</text>
</comment>
<evidence type="ECO:0000256" key="9">
    <source>
        <dbReference type="PIRSR" id="PIRSR000485-1"/>
    </source>
</evidence>
<feature type="binding site" evidence="7 10">
    <location>
        <position position="381"/>
    </location>
    <ligand>
        <name>Mg(2+)</name>
        <dbReference type="ChEBI" id="CHEBI:18420"/>
    </ligand>
</feature>
<dbReference type="Pfam" id="PF13522">
    <property type="entry name" value="GATase_6"/>
    <property type="match status" value="1"/>
</dbReference>
<comment type="catalytic activity">
    <reaction evidence="7 8">
        <text>5-phospho-beta-D-ribosylamine + L-glutamate + diphosphate = 5-phospho-alpha-D-ribose 1-diphosphate + L-glutamine + H2O</text>
        <dbReference type="Rhea" id="RHEA:14905"/>
        <dbReference type="ChEBI" id="CHEBI:15377"/>
        <dbReference type="ChEBI" id="CHEBI:29985"/>
        <dbReference type="ChEBI" id="CHEBI:33019"/>
        <dbReference type="ChEBI" id="CHEBI:58017"/>
        <dbReference type="ChEBI" id="CHEBI:58359"/>
        <dbReference type="ChEBI" id="CHEBI:58681"/>
        <dbReference type="EC" id="2.4.2.14"/>
    </reaction>
</comment>
<keyword evidence="14" id="KW-1185">Reference proteome</keyword>
<reference evidence="13 14" key="1">
    <citation type="journal article" date="2014" name="Int. J. Syst. Evol. Microbiol.">
        <title>Nitrososphaera viennensis gen. nov., sp. nov., an aerobic and mesophilic, ammonia-oxidizing archaeon from soil and a member of the archaeal phylum Thaumarchaeota.</title>
        <authorList>
            <person name="Stieglmeier M."/>
            <person name="Klingl A."/>
            <person name="Alves R.J."/>
            <person name="Rittmann S.K."/>
            <person name="Melcher M."/>
            <person name="Leisch N."/>
            <person name="Schleper C."/>
        </authorList>
    </citation>
    <scope>NUCLEOTIDE SEQUENCE [LARGE SCALE GENOMIC DNA]</scope>
    <source>
        <strain evidence="13">EN76</strain>
    </source>
</reference>
<comment type="cofactor">
    <cofactor evidence="7 11">
        <name>[4Fe-4S] cluster</name>
        <dbReference type="ChEBI" id="CHEBI:49883"/>
    </cofactor>
    <text evidence="7 11">Binds 1 [4Fe-4S] cluster per subunit.</text>
</comment>
<keyword evidence="7 11" id="KW-0408">Iron</keyword>
<evidence type="ECO:0000256" key="7">
    <source>
        <dbReference type="HAMAP-Rule" id="MF_01931"/>
    </source>
</evidence>
<dbReference type="HAMAP" id="MF_01931">
    <property type="entry name" value="PurF"/>
    <property type="match status" value="1"/>
</dbReference>
<evidence type="ECO:0000256" key="11">
    <source>
        <dbReference type="PIRSR" id="PIRSR000485-3"/>
    </source>
</evidence>
<evidence type="ECO:0000256" key="5">
    <source>
        <dbReference type="ARBA" id="ARBA00022755"/>
    </source>
</evidence>
<dbReference type="UniPathway" id="UPA00074">
    <property type="reaction ID" value="UER00124"/>
</dbReference>
<keyword evidence="7 11" id="KW-0411">Iron-sulfur</keyword>
<dbReference type="Gene3D" id="3.40.50.2020">
    <property type="match status" value="1"/>
</dbReference>
<dbReference type="AlphaFoldDB" id="A0A060HMN4"/>
<keyword evidence="5 7" id="KW-0658">Purine biosynthesis</keyword>
<evidence type="ECO:0000256" key="2">
    <source>
        <dbReference type="ARBA" id="ARBA00010138"/>
    </source>
</evidence>
<feature type="domain" description="Glutamine amidotransferase type-2" evidence="12">
    <location>
        <begin position="32"/>
        <end position="252"/>
    </location>
</feature>
<feature type="binding site" evidence="7 10">
    <location>
        <position position="382"/>
    </location>
    <ligand>
        <name>Mg(2+)</name>
        <dbReference type="ChEBI" id="CHEBI:18420"/>
    </ligand>
</feature>
<feature type="binding site" evidence="7 11">
    <location>
        <position position="478"/>
    </location>
    <ligand>
        <name>[4Fe-4S] cluster</name>
        <dbReference type="ChEBI" id="CHEBI:49883"/>
    </ligand>
</feature>
<dbReference type="KEGG" id="nvn:NVIE_006310"/>
<evidence type="ECO:0000313" key="14">
    <source>
        <dbReference type="Proteomes" id="UP000027093"/>
    </source>
</evidence>
<gene>
    <name evidence="7 13" type="primary">purF</name>
    <name evidence="13" type="ORF">NVIE_006310</name>
</gene>